<dbReference type="PROSITE" id="PS50110">
    <property type="entry name" value="RESPONSE_REGULATORY"/>
    <property type="match status" value="1"/>
</dbReference>
<keyword evidence="1 2" id="KW-0597">Phosphoprotein</keyword>
<dbReference type="eggNOG" id="COG0745">
    <property type="taxonomic scope" value="Bacteria"/>
</dbReference>
<evidence type="ECO:0000313" key="4">
    <source>
        <dbReference type="EMBL" id="ACL05608.1"/>
    </source>
</evidence>
<accession>B8FJD9</accession>
<dbReference type="EMBL" id="CP001322">
    <property type="protein sequence ID" value="ACL05608.1"/>
    <property type="molecule type" value="Genomic_DNA"/>
</dbReference>
<name>B8FJD9_DESAL</name>
<keyword evidence="5" id="KW-1185">Reference proteome</keyword>
<dbReference type="SUPFAM" id="SSF52172">
    <property type="entry name" value="CheY-like"/>
    <property type="match status" value="1"/>
</dbReference>
<dbReference type="InterPro" id="IPR001789">
    <property type="entry name" value="Sig_transdc_resp-reg_receiver"/>
</dbReference>
<dbReference type="AlphaFoldDB" id="B8FJD9"/>
<feature type="modified residue" description="4-aspartylphosphate" evidence="2">
    <location>
        <position position="53"/>
    </location>
</feature>
<evidence type="ECO:0000259" key="3">
    <source>
        <dbReference type="PROSITE" id="PS50110"/>
    </source>
</evidence>
<organism evidence="4 5">
    <name type="scientific">Desulfatibacillum aliphaticivorans</name>
    <dbReference type="NCBI Taxonomy" id="218208"/>
    <lineage>
        <taxon>Bacteria</taxon>
        <taxon>Pseudomonadati</taxon>
        <taxon>Thermodesulfobacteriota</taxon>
        <taxon>Desulfobacteria</taxon>
        <taxon>Desulfobacterales</taxon>
        <taxon>Desulfatibacillaceae</taxon>
        <taxon>Desulfatibacillum</taxon>
    </lineage>
</organism>
<dbReference type="RefSeq" id="WP_015948657.1">
    <property type="nucleotide sequence ID" value="NC_011768.1"/>
</dbReference>
<proteinExistence type="predicted"/>
<dbReference type="PANTHER" id="PTHR44591">
    <property type="entry name" value="STRESS RESPONSE REGULATOR PROTEIN 1"/>
    <property type="match status" value="1"/>
</dbReference>
<dbReference type="Pfam" id="PF00072">
    <property type="entry name" value="Response_reg"/>
    <property type="match status" value="1"/>
</dbReference>
<feature type="domain" description="Response regulatory" evidence="3">
    <location>
        <begin position="3"/>
        <end position="120"/>
    </location>
</feature>
<dbReference type="InterPro" id="IPR011006">
    <property type="entry name" value="CheY-like_superfamily"/>
</dbReference>
<evidence type="ECO:0000256" key="1">
    <source>
        <dbReference type="ARBA" id="ARBA00022553"/>
    </source>
</evidence>
<dbReference type="Gene3D" id="3.40.50.2300">
    <property type="match status" value="1"/>
</dbReference>
<evidence type="ECO:0000313" key="5">
    <source>
        <dbReference type="Proteomes" id="UP000000739"/>
    </source>
</evidence>
<protein>
    <submittedName>
        <fullName evidence="4">Protein with response regulator receiver domain</fullName>
    </submittedName>
</protein>
<dbReference type="HOGENOM" id="CLU_000445_69_17_7"/>
<reference evidence="4 5" key="1">
    <citation type="journal article" date="2012" name="Environ. Microbiol.">
        <title>The genome sequence of Desulfatibacillum alkenivorans AK-01: a blueprint for anaerobic alkane oxidation.</title>
        <authorList>
            <person name="Callaghan A.V."/>
            <person name="Morris B.E."/>
            <person name="Pereira I.A."/>
            <person name="McInerney M.J."/>
            <person name="Austin R.N."/>
            <person name="Groves J.T."/>
            <person name="Kukor J.J."/>
            <person name="Suflita J.M."/>
            <person name="Young L.Y."/>
            <person name="Zylstra G.J."/>
            <person name="Wawrik B."/>
        </authorList>
    </citation>
    <scope>NUCLEOTIDE SEQUENCE [LARGE SCALE GENOMIC DNA]</scope>
    <source>
        <strain evidence="4 5">AK-01</strain>
    </source>
</reference>
<dbReference type="InterPro" id="IPR050595">
    <property type="entry name" value="Bact_response_regulator"/>
</dbReference>
<dbReference type="PANTHER" id="PTHR44591:SF3">
    <property type="entry name" value="RESPONSE REGULATORY DOMAIN-CONTAINING PROTEIN"/>
    <property type="match status" value="1"/>
</dbReference>
<dbReference type="Proteomes" id="UP000000739">
    <property type="component" value="Chromosome"/>
</dbReference>
<dbReference type="SMART" id="SM00448">
    <property type="entry name" value="REC"/>
    <property type="match status" value="1"/>
</dbReference>
<dbReference type="KEGG" id="dal:Dalk_3922"/>
<sequence length="122" mass="13846">MAKILIAEDDLITRKVLYKIVEGMGHSVIMSPNGRHAWETLETNPDISMLITDVMMPEMDGRELIELVRAREEFQNLPIIIISAVVGPKAVANLLKMGATLFLSKPLKVDETRKYIERWVEV</sequence>
<dbReference type="GO" id="GO:0000160">
    <property type="term" value="P:phosphorelay signal transduction system"/>
    <property type="evidence" value="ECO:0007669"/>
    <property type="project" value="InterPro"/>
</dbReference>
<gene>
    <name evidence="4" type="ordered locus">Dalk_3922</name>
</gene>
<evidence type="ECO:0000256" key="2">
    <source>
        <dbReference type="PROSITE-ProRule" id="PRU00169"/>
    </source>
</evidence>